<dbReference type="PANTHER" id="PTHR24422">
    <property type="entry name" value="CHEMOTAXIS PROTEIN METHYLTRANSFERASE"/>
    <property type="match status" value="1"/>
</dbReference>
<name>A0ABX3A0G8_9GAMM</name>
<dbReference type="Proteomes" id="UP000094329">
    <property type="component" value="Unassembled WGS sequence"/>
</dbReference>
<reference evidence="2 3" key="1">
    <citation type="submission" date="2016-08" db="EMBL/GenBank/DDBJ databases">
        <title>Draft genome sequence of Candidatus Piscirickettsia litoralis, from seawater.</title>
        <authorList>
            <person name="Wan X."/>
            <person name="Lee A.J."/>
            <person name="Hou S."/>
            <person name="Donachie S.P."/>
        </authorList>
    </citation>
    <scope>NUCLEOTIDE SEQUENCE [LARGE SCALE GENOMIC DNA]</scope>
    <source>
        <strain evidence="2 3">Y2</strain>
    </source>
</reference>
<proteinExistence type="predicted"/>
<gene>
    <name evidence="2" type="ORF">BGC07_03070</name>
</gene>
<dbReference type="InterPro" id="IPR022642">
    <property type="entry name" value="CheR_C"/>
</dbReference>
<dbReference type="PRINTS" id="PR00996">
    <property type="entry name" value="CHERMTFRASE"/>
</dbReference>
<evidence type="ECO:0000313" key="3">
    <source>
        <dbReference type="Proteomes" id="UP000094329"/>
    </source>
</evidence>
<dbReference type="PANTHER" id="PTHR24422:SF10">
    <property type="entry name" value="CHEMOTAXIS PROTEIN METHYLTRANSFERASE 2"/>
    <property type="match status" value="1"/>
</dbReference>
<sequence length="77" mass="8994">MQFEKINLLGAMPFFEKFDVIFCRNVLFYFKEEDQIKVQEKLLKQLKNGGYLVLGNSDKLLITDGLEDVGITVYKKK</sequence>
<feature type="domain" description="CheR-type methyltransferase" evidence="1">
    <location>
        <begin position="1"/>
        <end position="60"/>
    </location>
</feature>
<comment type="caution">
    <text evidence="2">The sequence shown here is derived from an EMBL/GenBank/DDBJ whole genome shotgun (WGS) entry which is preliminary data.</text>
</comment>
<accession>A0ABX3A0G8</accession>
<organism evidence="2 3">
    <name type="scientific">Piscirickettsia litoralis</name>
    <dbReference type="NCBI Taxonomy" id="1891921"/>
    <lineage>
        <taxon>Bacteria</taxon>
        <taxon>Pseudomonadati</taxon>
        <taxon>Pseudomonadota</taxon>
        <taxon>Gammaproteobacteria</taxon>
        <taxon>Thiotrichales</taxon>
        <taxon>Piscirickettsiaceae</taxon>
        <taxon>Piscirickettsia</taxon>
    </lineage>
</organism>
<dbReference type="InterPro" id="IPR029063">
    <property type="entry name" value="SAM-dependent_MTases_sf"/>
</dbReference>
<dbReference type="Pfam" id="PF01739">
    <property type="entry name" value="CheR"/>
    <property type="match status" value="1"/>
</dbReference>
<dbReference type="EMBL" id="MDTU01000001">
    <property type="protein sequence ID" value="ODN42114.1"/>
    <property type="molecule type" value="Genomic_DNA"/>
</dbReference>
<dbReference type="InterPro" id="IPR050903">
    <property type="entry name" value="Bact_Chemotaxis_MeTrfase"/>
</dbReference>
<evidence type="ECO:0000313" key="2">
    <source>
        <dbReference type="EMBL" id="ODN42114.1"/>
    </source>
</evidence>
<dbReference type="InterPro" id="IPR000780">
    <property type="entry name" value="CheR_MeTrfase"/>
</dbReference>
<dbReference type="SUPFAM" id="SSF53335">
    <property type="entry name" value="S-adenosyl-L-methionine-dependent methyltransferases"/>
    <property type="match status" value="1"/>
</dbReference>
<keyword evidence="3" id="KW-1185">Reference proteome</keyword>
<evidence type="ECO:0000259" key="1">
    <source>
        <dbReference type="PROSITE" id="PS50123"/>
    </source>
</evidence>
<dbReference type="Gene3D" id="3.40.50.150">
    <property type="entry name" value="Vaccinia Virus protein VP39"/>
    <property type="match status" value="1"/>
</dbReference>
<dbReference type="PROSITE" id="PS50123">
    <property type="entry name" value="CHER"/>
    <property type="match status" value="1"/>
</dbReference>
<protein>
    <recommendedName>
        <fullName evidence="1">CheR-type methyltransferase domain-containing protein</fullName>
    </recommendedName>
</protein>